<keyword evidence="2" id="KW-1185">Reference proteome</keyword>
<dbReference type="EMBL" id="OX597818">
    <property type="protein sequence ID" value="CAI9722849.1"/>
    <property type="molecule type" value="Genomic_DNA"/>
</dbReference>
<proteinExistence type="predicted"/>
<name>A0AA36AW66_OCTVU</name>
<sequence length="105" mass="12371">MIISILMDVHCRKKSFDRGVIQWKLDSTDSERVSSDDGDRAVTETERQVTKLHFSKELLNFSLEETSFITAQQIRRTHIADMNHLNHSLENFHTHWLRSKFQSNV</sequence>
<evidence type="ECO:0000313" key="2">
    <source>
        <dbReference type="Proteomes" id="UP001162480"/>
    </source>
</evidence>
<accession>A0AA36AW66</accession>
<reference evidence="1" key="1">
    <citation type="submission" date="2023-08" db="EMBL/GenBank/DDBJ databases">
        <authorList>
            <person name="Alioto T."/>
            <person name="Alioto T."/>
            <person name="Gomez Garrido J."/>
        </authorList>
    </citation>
    <scope>NUCLEOTIDE SEQUENCE</scope>
</reference>
<gene>
    <name evidence="1" type="ORF">OCTVUL_1B029848</name>
</gene>
<protein>
    <submittedName>
        <fullName evidence="1">Uncharacterized protein</fullName>
    </submittedName>
</protein>
<dbReference type="Proteomes" id="UP001162480">
    <property type="component" value="Chromosome 5"/>
</dbReference>
<dbReference type="AlphaFoldDB" id="A0AA36AW66"/>
<evidence type="ECO:0000313" key="1">
    <source>
        <dbReference type="EMBL" id="CAI9722849.1"/>
    </source>
</evidence>
<organism evidence="1 2">
    <name type="scientific">Octopus vulgaris</name>
    <name type="common">Common octopus</name>
    <dbReference type="NCBI Taxonomy" id="6645"/>
    <lineage>
        <taxon>Eukaryota</taxon>
        <taxon>Metazoa</taxon>
        <taxon>Spiralia</taxon>
        <taxon>Lophotrochozoa</taxon>
        <taxon>Mollusca</taxon>
        <taxon>Cephalopoda</taxon>
        <taxon>Coleoidea</taxon>
        <taxon>Octopodiformes</taxon>
        <taxon>Octopoda</taxon>
        <taxon>Incirrata</taxon>
        <taxon>Octopodidae</taxon>
        <taxon>Octopus</taxon>
    </lineage>
</organism>